<proteinExistence type="predicted"/>
<dbReference type="EMBL" id="UINC01001282">
    <property type="protein sequence ID" value="SUZ76529.1"/>
    <property type="molecule type" value="Genomic_DNA"/>
</dbReference>
<dbReference type="Gene3D" id="2.130.10.10">
    <property type="entry name" value="YVTN repeat-like/Quinoprotein amine dehydrogenase"/>
    <property type="match status" value="2"/>
</dbReference>
<dbReference type="InterPro" id="IPR011047">
    <property type="entry name" value="Quinoprotein_ADH-like_sf"/>
</dbReference>
<dbReference type="PANTHER" id="PTHR34512:SF30">
    <property type="entry name" value="OUTER MEMBRANE PROTEIN ASSEMBLY FACTOR BAMB"/>
    <property type="match status" value="1"/>
</dbReference>
<feature type="domain" description="Pyrrolo-quinoline quinone repeat" evidence="1">
    <location>
        <begin position="179"/>
        <end position="280"/>
    </location>
</feature>
<dbReference type="InterPro" id="IPR018391">
    <property type="entry name" value="PQQ_b-propeller_rpt"/>
</dbReference>
<dbReference type="SUPFAM" id="SSF50998">
    <property type="entry name" value="Quinoprotein alcohol dehydrogenase-like"/>
    <property type="match status" value="1"/>
</dbReference>
<dbReference type="PANTHER" id="PTHR34512">
    <property type="entry name" value="CELL SURFACE PROTEIN"/>
    <property type="match status" value="1"/>
</dbReference>
<organism evidence="2">
    <name type="scientific">marine metagenome</name>
    <dbReference type="NCBI Taxonomy" id="408172"/>
    <lineage>
        <taxon>unclassified sequences</taxon>
        <taxon>metagenomes</taxon>
        <taxon>ecological metagenomes</taxon>
    </lineage>
</organism>
<name>A0A381QDQ8_9ZZZZ</name>
<dbReference type="SMART" id="SM00564">
    <property type="entry name" value="PQQ"/>
    <property type="match status" value="4"/>
</dbReference>
<accession>A0A381QDQ8</accession>
<reference evidence="2" key="1">
    <citation type="submission" date="2018-05" db="EMBL/GenBank/DDBJ databases">
        <authorList>
            <person name="Lanie J.A."/>
            <person name="Ng W.-L."/>
            <person name="Kazmierczak K.M."/>
            <person name="Andrzejewski T.M."/>
            <person name="Davidsen T.M."/>
            <person name="Wayne K.J."/>
            <person name="Tettelin H."/>
            <person name="Glass J.I."/>
            <person name="Rusch D."/>
            <person name="Podicherti R."/>
            <person name="Tsui H.-C.T."/>
            <person name="Winkler M.E."/>
        </authorList>
    </citation>
    <scope>NUCLEOTIDE SEQUENCE</scope>
</reference>
<evidence type="ECO:0000313" key="2">
    <source>
        <dbReference type="EMBL" id="SUZ76529.1"/>
    </source>
</evidence>
<dbReference type="InterPro" id="IPR015943">
    <property type="entry name" value="WD40/YVTN_repeat-like_dom_sf"/>
</dbReference>
<dbReference type="Pfam" id="PF13360">
    <property type="entry name" value="PQQ_2"/>
    <property type="match status" value="1"/>
</dbReference>
<dbReference type="InterPro" id="IPR002372">
    <property type="entry name" value="PQQ_rpt_dom"/>
</dbReference>
<dbReference type="AlphaFoldDB" id="A0A381QDQ8"/>
<evidence type="ECO:0000259" key="1">
    <source>
        <dbReference type="Pfam" id="PF13360"/>
    </source>
</evidence>
<sequence length="454" mass="50303">MMTTRLTVLAVGLICLSVSTGEAQDNWPQFRGETAGVVADNPALPVSWGPDENVAWRIDMPGRGWSSPIVWGDHVFVLTSTAMAGPEVPIQPVENYRARSLGGAMTAAYITEQTEPLRWVLYDINFDTGEVRWERTLHEAVPSLPTHQKSTFASETPVTDGERVYTYMADIGLFAVDFDGNLAWSVEFDWLPRREWGAASSPVLHDGRLYVVNDNDEQSYVAAFDAATGTELWRTERDEGSNWSTPFVWQNDVRTEVVTTGREGVRSYGLDGELLWHLTGMSTLVIPTPFSDHGLLYINSGYVADENRPVYAIRPGATGDITLPEGSTSNDYIVWSHPQLGSYNPSSLVYGDYHYTLLDRGIMMAYDARTGEELYQRKRITAGTLFTASPWAYNGKIFVLSEDGDTFVVQAGSEFSVLGRNSLDEMTLSTPAVARGSLIIRTATKLYRISDTGN</sequence>
<protein>
    <recommendedName>
        <fullName evidence="1">Pyrrolo-quinoline quinone repeat domain-containing protein</fullName>
    </recommendedName>
</protein>
<gene>
    <name evidence="2" type="ORF">METZ01_LOCUS29383</name>
</gene>